<dbReference type="SUPFAM" id="SSF52980">
    <property type="entry name" value="Restriction endonuclease-like"/>
    <property type="match status" value="1"/>
</dbReference>
<dbReference type="InterPro" id="IPR012296">
    <property type="entry name" value="Nuclease_put_TT1808"/>
</dbReference>
<dbReference type="Gene3D" id="3.90.1570.10">
    <property type="entry name" value="tt1808, chain A"/>
    <property type="match status" value="1"/>
</dbReference>
<feature type="domain" description="Putative restriction endonuclease" evidence="1">
    <location>
        <begin position="27"/>
        <end position="189"/>
    </location>
</feature>
<keyword evidence="2" id="KW-0255">Endonuclease</keyword>
<keyword evidence="2" id="KW-0540">Nuclease</keyword>
<accession>A0A5J5IKL4</accession>
<dbReference type="PANTHER" id="PTHR36558:SF1">
    <property type="entry name" value="RESTRICTION ENDONUCLEASE DOMAIN-CONTAINING PROTEIN-RELATED"/>
    <property type="match status" value="1"/>
</dbReference>
<sequence length="204" mass="23530">MQITFVTLNMEIKEPARAYNKKFFSIEEYLQMENEALEKHEYYKGEIFAMSGAGNRHNIIAINIIGSLYNFLRGKSCQPYGSDMRIHIPENTLFTYPDISIICGDIINPGEDENSATNPTVIIEILSPSTRNYDRGVKFMLYRAIPTLKEYILVEAESIHVEQFAINKEGLWQLKEYSNQNDRLSLESIGANLLLEEIYDRCKL</sequence>
<protein>
    <submittedName>
        <fullName evidence="2">Uma2 family endonuclease</fullName>
    </submittedName>
</protein>
<dbReference type="InterPro" id="IPR008538">
    <property type="entry name" value="Uma2"/>
</dbReference>
<reference evidence="2 3" key="1">
    <citation type="submission" date="2019-09" db="EMBL/GenBank/DDBJ databases">
        <title>Draft genome sequence of Ginsengibacter sp. BR5-29.</title>
        <authorList>
            <person name="Im W.-T."/>
        </authorList>
    </citation>
    <scope>NUCLEOTIDE SEQUENCE [LARGE SCALE GENOMIC DNA]</scope>
    <source>
        <strain evidence="2 3">BR5-29</strain>
    </source>
</reference>
<organism evidence="2 3">
    <name type="scientific">Ginsengibacter hankyongi</name>
    <dbReference type="NCBI Taxonomy" id="2607284"/>
    <lineage>
        <taxon>Bacteria</taxon>
        <taxon>Pseudomonadati</taxon>
        <taxon>Bacteroidota</taxon>
        <taxon>Chitinophagia</taxon>
        <taxon>Chitinophagales</taxon>
        <taxon>Chitinophagaceae</taxon>
        <taxon>Ginsengibacter</taxon>
    </lineage>
</organism>
<evidence type="ECO:0000259" key="1">
    <source>
        <dbReference type="Pfam" id="PF05685"/>
    </source>
</evidence>
<keyword evidence="3" id="KW-1185">Reference proteome</keyword>
<dbReference type="AlphaFoldDB" id="A0A5J5IKL4"/>
<keyword evidence="2" id="KW-0378">Hydrolase</keyword>
<gene>
    <name evidence="2" type="ORF">FW778_12095</name>
</gene>
<dbReference type="Proteomes" id="UP000326903">
    <property type="component" value="Unassembled WGS sequence"/>
</dbReference>
<evidence type="ECO:0000313" key="2">
    <source>
        <dbReference type="EMBL" id="KAA9039549.1"/>
    </source>
</evidence>
<dbReference type="EMBL" id="VYQF01000002">
    <property type="protein sequence ID" value="KAA9039549.1"/>
    <property type="molecule type" value="Genomic_DNA"/>
</dbReference>
<proteinExistence type="predicted"/>
<dbReference type="CDD" id="cd06260">
    <property type="entry name" value="DUF820-like"/>
    <property type="match status" value="1"/>
</dbReference>
<evidence type="ECO:0000313" key="3">
    <source>
        <dbReference type="Proteomes" id="UP000326903"/>
    </source>
</evidence>
<comment type="caution">
    <text evidence="2">The sequence shown here is derived from an EMBL/GenBank/DDBJ whole genome shotgun (WGS) entry which is preliminary data.</text>
</comment>
<dbReference type="Pfam" id="PF05685">
    <property type="entry name" value="Uma2"/>
    <property type="match status" value="1"/>
</dbReference>
<name>A0A5J5IKL4_9BACT</name>
<dbReference type="InterPro" id="IPR011335">
    <property type="entry name" value="Restrct_endonuc-II-like"/>
</dbReference>
<dbReference type="GO" id="GO:0004519">
    <property type="term" value="F:endonuclease activity"/>
    <property type="evidence" value="ECO:0007669"/>
    <property type="project" value="UniProtKB-KW"/>
</dbReference>
<dbReference type="PANTHER" id="PTHR36558">
    <property type="entry name" value="GLR1098 PROTEIN"/>
    <property type="match status" value="1"/>
</dbReference>